<name>A0A6S6U9T0_9BACT</name>
<feature type="signal peptide" evidence="1">
    <location>
        <begin position="1"/>
        <end position="23"/>
    </location>
</feature>
<reference evidence="3" key="1">
    <citation type="submission" date="2020-01" db="EMBL/GenBank/DDBJ databases">
        <authorList>
            <person name="Meier V. D."/>
            <person name="Meier V D."/>
        </authorList>
    </citation>
    <scope>NUCLEOTIDE SEQUENCE</scope>
    <source>
        <strain evidence="3">HLG_WM_MAG_01</strain>
    </source>
</reference>
<feature type="domain" description="Uncharacterized protein TP-0789" evidence="2">
    <location>
        <begin position="69"/>
        <end position="258"/>
    </location>
</feature>
<dbReference type="CDD" id="cd16329">
    <property type="entry name" value="LolA_like"/>
    <property type="match status" value="1"/>
</dbReference>
<keyword evidence="1" id="KW-0732">Signal</keyword>
<dbReference type="InterPro" id="IPR033399">
    <property type="entry name" value="TP_0789-like"/>
</dbReference>
<feature type="chain" id="PRO_5027561182" description="Uncharacterized protein TP-0789 domain-containing protein" evidence="1">
    <location>
        <begin position="24"/>
        <end position="260"/>
    </location>
</feature>
<organism evidence="3">
    <name type="scientific">uncultured Sulfurovum sp</name>
    <dbReference type="NCBI Taxonomy" id="269237"/>
    <lineage>
        <taxon>Bacteria</taxon>
        <taxon>Pseudomonadati</taxon>
        <taxon>Campylobacterota</taxon>
        <taxon>Epsilonproteobacteria</taxon>
        <taxon>Campylobacterales</taxon>
        <taxon>Sulfurovaceae</taxon>
        <taxon>Sulfurovum</taxon>
        <taxon>environmental samples</taxon>
    </lineage>
</organism>
<dbReference type="Pfam" id="PF17131">
    <property type="entry name" value="LolA_like"/>
    <property type="match status" value="1"/>
</dbReference>
<dbReference type="Gene3D" id="2.50.20.10">
    <property type="entry name" value="Lipoprotein localisation LolA/LolB/LppX"/>
    <property type="match status" value="1"/>
</dbReference>
<evidence type="ECO:0000313" key="3">
    <source>
        <dbReference type="EMBL" id="CAA6828549.1"/>
    </source>
</evidence>
<evidence type="ECO:0000259" key="2">
    <source>
        <dbReference type="Pfam" id="PF17131"/>
    </source>
</evidence>
<dbReference type="AlphaFoldDB" id="A0A6S6U9T0"/>
<protein>
    <recommendedName>
        <fullName evidence="2">Uncharacterized protein TP-0789 domain-containing protein</fullName>
    </recommendedName>
</protein>
<dbReference type="EMBL" id="CACVAS010000170">
    <property type="protein sequence ID" value="CAA6828549.1"/>
    <property type="molecule type" value="Genomic_DNA"/>
</dbReference>
<gene>
    <name evidence="3" type="ORF">HELGO_WM2036</name>
</gene>
<sequence length="260" mass="30285">MKTVLKALLITTLTATSAWSLSAIEIIDKVNNRDDGESVSRTLKMELTDKRGKKRVQETLSYRKYYGKDKKSVLFYKAPKRLRGTGFLTYDHAVSDDEQWLYLPALRKVRRVSASDRGDWFLGTDFSYEDIKKETKVSTEDYDFKLLGEEQVDGHAVYKVEFVAKNEEIAKELGYSRLVALIDKTIFISRKVTFYDERGELLKRLYNQEIKEVDGLWTIHHMQMTNAQNGHESHFYFSDIDYKKALSDTLFTQQSLKRGK</sequence>
<accession>A0A6S6U9T0</accession>
<evidence type="ECO:0000256" key="1">
    <source>
        <dbReference type="SAM" id="SignalP"/>
    </source>
</evidence>
<proteinExistence type="predicted"/>